<reference evidence="3" key="2">
    <citation type="submission" date="2023-06" db="EMBL/GenBank/DDBJ databases">
        <authorList>
            <consortium name="Lawrence Berkeley National Laboratory"/>
            <person name="Mondo S.J."/>
            <person name="Hensen N."/>
            <person name="Bonometti L."/>
            <person name="Westerberg I."/>
            <person name="Brannstrom I.O."/>
            <person name="Guillou S."/>
            <person name="Cros-Aarteil S."/>
            <person name="Calhoun S."/>
            <person name="Haridas S."/>
            <person name="Kuo A."/>
            <person name="Pangilinan J."/>
            <person name="Riley R."/>
            <person name="Labutti K."/>
            <person name="Andreopoulos B."/>
            <person name="Lipzen A."/>
            <person name="Chen C."/>
            <person name="Yanf M."/>
            <person name="Daum C."/>
            <person name="Ng V."/>
            <person name="Clum A."/>
            <person name="Steindorff A."/>
            <person name="Ohm R."/>
            <person name="Martin F."/>
            <person name="Silar P."/>
            <person name="Natvig D."/>
            <person name="Lalanne C."/>
            <person name="Gautier V."/>
            <person name="Ament-Velasquez S.L."/>
            <person name="Kruys A."/>
            <person name="Hutchinson M.I."/>
            <person name="Powell A.J."/>
            <person name="Barry K."/>
            <person name="Miller A.N."/>
            <person name="Grigoriev I.V."/>
            <person name="Debuchy R."/>
            <person name="Gladieux P."/>
            <person name="Thoren M.H."/>
            <person name="Johannesson H."/>
        </authorList>
    </citation>
    <scope>NUCLEOTIDE SEQUENCE</scope>
    <source>
        <strain evidence="3">PSN324</strain>
    </source>
</reference>
<dbReference type="EMBL" id="MU865080">
    <property type="protein sequence ID" value="KAK4458174.1"/>
    <property type="molecule type" value="Genomic_DNA"/>
</dbReference>
<protein>
    <recommendedName>
        <fullName evidence="2">Clr5 domain-containing protein</fullName>
    </recommendedName>
</protein>
<dbReference type="Gene3D" id="1.25.40.10">
    <property type="entry name" value="Tetratricopeptide repeat domain"/>
    <property type="match status" value="1"/>
</dbReference>
<accession>A0AAV9HD75</accession>
<proteinExistence type="predicted"/>
<dbReference type="PANTHER" id="PTHR38788">
    <property type="entry name" value="CLR5 DOMAIN-CONTAINING PROTEIN"/>
    <property type="match status" value="1"/>
</dbReference>
<feature type="region of interest" description="Disordered" evidence="1">
    <location>
        <begin position="298"/>
        <end position="341"/>
    </location>
</feature>
<organism evidence="3 4">
    <name type="scientific">Cladorrhinum samala</name>
    <dbReference type="NCBI Taxonomy" id="585594"/>
    <lineage>
        <taxon>Eukaryota</taxon>
        <taxon>Fungi</taxon>
        <taxon>Dikarya</taxon>
        <taxon>Ascomycota</taxon>
        <taxon>Pezizomycotina</taxon>
        <taxon>Sordariomycetes</taxon>
        <taxon>Sordariomycetidae</taxon>
        <taxon>Sordariales</taxon>
        <taxon>Podosporaceae</taxon>
        <taxon>Cladorrhinum</taxon>
    </lineage>
</organism>
<feature type="domain" description="Clr5" evidence="2">
    <location>
        <begin position="342"/>
        <end position="394"/>
    </location>
</feature>
<name>A0AAV9HD75_9PEZI</name>
<evidence type="ECO:0000259" key="2">
    <source>
        <dbReference type="Pfam" id="PF14420"/>
    </source>
</evidence>
<dbReference type="InterPro" id="IPR025676">
    <property type="entry name" value="Clr5_dom"/>
</dbReference>
<sequence>MQPNHQCSSSSCRAPSNLWGSVPGRGPSSCRQLWGKDVGFSVRLGHDPSAEITAGPGCTRYFQDQAFAQAAARKWPPRQWREMAEKVKTWSGQISALWQQERIRITVSRISARVITTKYLSEVGLAPFWENAEKMTDLNPAGSEFFQHSEVDINFESPALQWTDPDGYGLEVPSHAGETSETLNNWLDATQFGTEGQCTFLDANQDPGYEPFRVPGNASNVLVDHAFHGFQEGAPKPGAQESFQFGLDHNFQHDFQHYLPDNLQNLLTNPATFATLMGPPPIPPQVNQEYHISDGEERAASEEVMDLDGGPEDERGNGDDGGAIGLPRERRPRAKPAEGIPESEWKKWKTKIADLYLKQEKTLSDVRQILKDDCGFDASLQMYKDKFREWNFKKNLPRQWTGKLSRLADARQPKDTVFQLGPMKWTADQIRKKKGRGDFQEEQASPVLPKDLIVRTPSLSSIMSNRQPPNPTLRSWAPSNTHRGRGSSQHSWLYPPATSAPHGIGTTLPLPPLHAHTAAAPLPWLLPTNNHIRQIASDVNSSLSFRFNGKSVADLESQCAYAEKLAADDNLQMAIIQLREALAGLQELLGPTHRKTVDTAYKYVDVLHKHDKLPEADSILNWITASHIAKYGSWHDDTRKNYVKIISILRGFSRNDDAELVVSRLLESVKSNDKNIQPPLVSGGKGTLIFLDSTTEKDLDAIFGELQESEQVDSQLNLTGVLIDIAPDKAERFKHALERIISFLKKDHAKGSTYNIIQLIQAYHLMGRLHIVGDRVDDLKKILRRARKPLEMHVSKSEHVSMDLLREARKLAFLHPEGAGCNEILELLADCLESRLGVEGSHIDRVILEFLIHVGMAWQQKSWEMARPWIERAYVISLKIHGPRHAKTSALDSALENGRFDLETHVLI</sequence>
<feature type="region of interest" description="Disordered" evidence="1">
    <location>
        <begin position="461"/>
        <end position="494"/>
    </location>
</feature>
<evidence type="ECO:0000256" key="1">
    <source>
        <dbReference type="SAM" id="MobiDB-lite"/>
    </source>
</evidence>
<dbReference type="InterPro" id="IPR011990">
    <property type="entry name" value="TPR-like_helical_dom_sf"/>
</dbReference>
<feature type="compositionally biased region" description="Polar residues" evidence="1">
    <location>
        <begin position="477"/>
        <end position="491"/>
    </location>
</feature>
<reference evidence="3" key="1">
    <citation type="journal article" date="2023" name="Mol. Phylogenet. Evol.">
        <title>Genome-scale phylogeny and comparative genomics of the fungal order Sordariales.</title>
        <authorList>
            <person name="Hensen N."/>
            <person name="Bonometti L."/>
            <person name="Westerberg I."/>
            <person name="Brannstrom I.O."/>
            <person name="Guillou S."/>
            <person name="Cros-Aarteil S."/>
            <person name="Calhoun S."/>
            <person name="Haridas S."/>
            <person name="Kuo A."/>
            <person name="Mondo S."/>
            <person name="Pangilinan J."/>
            <person name="Riley R."/>
            <person name="LaButti K."/>
            <person name="Andreopoulos B."/>
            <person name="Lipzen A."/>
            <person name="Chen C."/>
            <person name="Yan M."/>
            <person name="Daum C."/>
            <person name="Ng V."/>
            <person name="Clum A."/>
            <person name="Steindorff A."/>
            <person name="Ohm R.A."/>
            <person name="Martin F."/>
            <person name="Silar P."/>
            <person name="Natvig D.O."/>
            <person name="Lalanne C."/>
            <person name="Gautier V."/>
            <person name="Ament-Velasquez S.L."/>
            <person name="Kruys A."/>
            <person name="Hutchinson M.I."/>
            <person name="Powell A.J."/>
            <person name="Barry K."/>
            <person name="Miller A.N."/>
            <person name="Grigoriev I.V."/>
            <person name="Debuchy R."/>
            <person name="Gladieux P."/>
            <person name="Hiltunen Thoren M."/>
            <person name="Johannesson H."/>
        </authorList>
    </citation>
    <scope>NUCLEOTIDE SEQUENCE</scope>
    <source>
        <strain evidence="3">PSN324</strain>
    </source>
</reference>
<dbReference type="PANTHER" id="PTHR38788:SF3">
    <property type="entry name" value="CLR5 DOMAIN-CONTAINING PROTEIN"/>
    <property type="match status" value="1"/>
</dbReference>
<evidence type="ECO:0000313" key="4">
    <source>
        <dbReference type="Proteomes" id="UP001321749"/>
    </source>
</evidence>
<dbReference type="AlphaFoldDB" id="A0AAV9HD75"/>
<keyword evidence="4" id="KW-1185">Reference proteome</keyword>
<dbReference type="Pfam" id="PF14420">
    <property type="entry name" value="Clr5"/>
    <property type="match status" value="1"/>
</dbReference>
<evidence type="ECO:0000313" key="3">
    <source>
        <dbReference type="EMBL" id="KAK4458174.1"/>
    </source>
</evidence>
<gene>
    <name evidence="3" type="ORF">QBC42DRAFT_315851</name>
</gene>
<comment type="caution">
    <text evidence="3">The sequence shown here is derived from an EMBL/GenBank/DDBJ whole genome shotgun (WGS) entry which is preliminary data.</text>
</comment>
<dbReference type="Proteomes" id="UP001321749">
    <property type="component" value="Unassembled WGS sequence"/>
</dbReference>